<evidence type="ECO:0000256" key="2">
    <source>
        <dbReference type="ARBA" id="ARBA00010100"/>
    </source>
</evidence>
<gene>
    <name evidence="9" type="ORF">ACFL6M_03930</name>
</gene>
<feature type="transmembrane region" description="Helical" evidence="8">
    <location>
        <begin position="96"/>
        <end position="120"/>
    </location>
</feature>
<evidence type="ECO:0000313" key="9">
    <source>
        <dbReference type="EMBL" id="MFC1572729.1"/>
    </source>
</evidence>
<dbReference type="Pfam" id="PF02652">
    <property type="entry name" value="Lactate_perm"/>
    <property type="match status" value="1"/>
</dbReference>
<keyword evidence="5 8" id="KW-0812">Transmembrane</keyword>
<feature type="transmembrane region" description="Helical" evidence="8">
    <location>
        <begin position="578"/>
        <end position="599"/>
    </location>
</feature>
<dbReference type="Proteomes" id="UP001593833">
    <property type="component" value="Unassembled WGS sequence"/>
</dbReference>
<sequence>MAHKGFGPSTRRSPSTRGTAIARPGAHRAIAIAALLVILTLGLPLLAAASNGAETTTAGASPSLIQFFLALLPLLVVLAGILLFQQSGATMAIIGWIVSVALAFLFFKTPLLVALGASWYGFVKSFGISIAVVFTMFMIFLMKEVGALGVISGAVKRTVVGKEVQALNIGIGFGSFLTSLGIVTPAMFPPLLVAMGFTPMAAVAIAVLGYNATTSFALLSIPITLPAEIFNLNLLEFTFKICIFLPVISVGLAFGILWLVGGRESMKRGAVPAIVSGLSIAIFALGFSVINYAAGEEIIPIRIIGVLSGLLSMAVLILWQRGFKGREIRSDLELLKKENPVQARALWRALSPWIILSILAAVVSFPGINRWLSGLPGSIETFSVYDRVIDLNVLGQIYTWILVAVLLSCVFLKPTSRQWRQAITVWRGRFLSPFLAYAVYFSIAYVMAWSAMELIAGPGGQKALAKSALFNDWNMNIVVGASLATMFRGAYSYISPGLGMFGAVVGGSETGSNVLFMKIQQKACADVGLSDKQFMTVYGAHAASGGVASAITPAKITNAVATIGEGKKLEAQIMRKHMAIAILLTIVVGLMTGLFVALAI</sequence>
<evidence type="ECO:0000256" key="1">
    <source>
        <dbReference type="ARBA" id="ARBA00004651"/>
    </source>
</evidence>
<dbReference type="InterPro" id="IPR003804">
    <property type="entry name" value="Lactate_perm"/>
</dbReference>
<evidence type="ECO:0000256" key="5">
    <source>
        <dbReference type="ARBA" id="ARBA00022692"/>
    </source>
</evidence>
<evidence type="ECO:0000256" key="4">
    <source>
        <dbReference type="ARBA" id="ARBA00022475"/>
    </source>
</evidence>
<comment type="similarity">
    <text evidence="2 8">Belongs to the lactate permease family.</text>
</comment>
<feature type="transmembrane region" description="Helical" evidence="8">
    <location>
        <begin position="190"/>
        <end position="209"/>
    </location>
</feature>
<keyword evidence="3 8" id="KW-0813">Transport</keyword>
<comment type="subcellular location">
    <subcellularLocation>
        <location evidence="1 8">Cell membrane</location>
        <topology evidence="1 8">Multi-pass membrane protein</topology>
    </subcellularLocation>
</comment>
<feature type="transmembrane region" description="Helical" evidence="8">
    <location>
        <begin position="241"/>
        <end position="261"/>
    </location>
</feature>
<organism evidence="9 10">
    <name type="scientific">Eiseniibacteriota bacterium</name>
    <dbReference type="NCBI Taxonomy" id="2212470"/>
    <lineage>
        <taxon>Bacteria</taxon>
        <taxon>Candidatus Eiseniibacteriota</taxon>
    </lineage>
</organism>
<reference evidence="9 10" key="1">
    <citation type="submission" date="2024-09" db="EMBL/GenBank/DDBJ databases">
        <authorList>
            <person name="D'Angelo T."/>
        </authorList>
    </citation>
    <scope>NUCLEOTIDE SEQUENCE [LARGE SCALE GENOMIC DNA]</scope>
    <source>
        <strain evidence="9">SAG AM-320-E07</strain>
    </source>
</reference>
<feature type="transmembrane region" description="Helical" evidence="8">
    <location>
        <begin position="434"/>
        <end position="455"/>
    </location>
</feature>
<feature type="transmembrane region" description="Helical" evidence="8">
    <location>
        <begin position="273"/>
        <end position="293"/>
    </location>
</feature>
<feature type="transmembrane region" description="Helical" evidence="8">
    <location>
        <begin position="393"/>
        <end position="413"/>
    </location>
</feature>
<feature type="transmembrane region" description="Helical" evidence="8">
    <location>
        <begin position="166"/>
        <end position="184"/>
    </location>
</feature>
<feature type="transmembrane region" description="Helical" evidence="8">
    <location>
        <begin position="64"/>
        <end position="84"/>
    </location>
</feature>
<evidence type="ECO:0000256" key="3">
    <source>
        <dbReference type="ARBA" id="ARBA00022448"/>
    </source>
</evidence>
<proteinExistence type="inferred from homology"/>
<feature type="transmembrane region" description="Helical" evidence="8">
    <location>
        <begin position="216"/>
        <end position="235"/>
    </location>
</feature>
<feature type="transmembrane region" description="Helical" evidence="8">
    <location>
        <begin position="299"/>
        <end position="319"/>
    </location>
</feature>
<feature type="transmembrane region" description="Helical" evidence="8">
    <location>
        <begin position="345"/>
        <end position="368"/>
    </location>
</feature>
<evidence type="ECO:0000256" key="7">
    <source>
        <dbReference type="ARBA" id="ARBA00023136"/>
    </source>
</evidence>
<keyword evidence="6 8" id="KW-1133">Transmembrane helix</keyword>
<evidence type="ECO:0000256" key="6">
    <source>
        <dbReference type="ARBA" id="ARBA00022989"/>
    </source>
</evidence>
<keyword evidence="4 8" id="KW-1003">Cell membrane</keyword>
<dbReference type="PANTHER" id="PTHR30003:SF2">
    <property type="entry name" value="L-LACTATE PERMEASE"/>
    <property type="match status" value="1"/>
</dbReference>
<dbReference type="PANTHER" id="PTHR30003">
    <property type="entry name" value="L-LACTATE PERMEASE"/>
    <property type="match status" value="1"/>
</dbReference>
<evidence type="ECO:0000313" key="10">
    <source>
        <dbReference type="Proteomes" id="UP001593833"/>
    </source>
</evidence>
<feature type="transmembrane region" description="Helical" evidence="8">
    <location>
        <begin position="126"/>
        <end position="154"/>
    </location>
</feature>
<keyword evidence="10" id="KW-1185">Reference proteome</keyword>
<evidence type="ECO:0000256" key="8">
    <source>
        <dbReference type="RuleBase" id="RU365092"/>
    </source>
</evidence>
<keyword evidence="7 8" id="KW-0472">Membrane</keyword>
<name>A0ABV6YK73_UNCEI</name>
<protein>
    <recommendedName>
        <fullName evidence="8">L-lactate permease</fullName>
    </recommendedName>
</protein>
<comment type="function">
    <text evidence="8">Uptake of L-lactate across the membrane. Can also transport D-lactate and glycolate.</text>
</comment>
<comment type="caution">
    <text evidence="9">The sequence shown here is derived from an EMBL/GenBank/DDBJ whole genome shotgun (WGS) entry which is preliminary data.</text>
</comment>
<dbReference type="EMBL" id="JBHPKH010000034">
    <property type="protein sequence ID" value="MFC1572729.1"/>
    <property type="molecule type" value="Genomic_DNA"/>
</dbReference>
<accession>A0ABV6YK73</accession>